<dbReference type="InterPro" id="IPR047057">
    <property type="entry name" value="MerR_fam"/>
</dbReference>
<dbReference type="SMART" id="SM00422">
    <property type="entry name" value="HTH_MERR"/>
    <property type="match status" value="1"/>
</dbReference>
<dbReference type="CDD" id="cd01109">
    <property type="entry name" value="HTH_YyaN"/>
    <property type="match status" value="1"/>
</dbReference>
<dbReference type="SUPFAM" id="SSF46955">
    <property type="entry name" value="Putative DNA-binding domain"/>
    <property type="match status" value="1"/>
</dbReference>
<proteinExistence type="predicted"/>
<dbReference type="PANTHER" id="PTHR30204">
    <property type="entry name" value="REDOX-CYCLING DRUG-SENSING TRANSCRIPTIONAL ACTIVATOR SOXR"/>
    <property type="match status" value="1"/>
</dbReference>
<dbReference type="Proteomes" id="UP001236800">
    <property type="component" value="Chromosome"/>
</dbReference>
<dbReference type="GO" id="GO:0003700">
    <property type="term" value="F:DNA-binding transcription factor activity"/>
    <property type="evidence" value="ECO:0007669"/>
    <property type="project" value="InterPro"/>
</dbReference>
<dbReference type="RefSeq" id="WP_306684071.1">
    <property type="nucleotide sequence ID" value="NZ_CP132914.1"/>
</dbReference>
<dbReference type="GeneID" id="301337610"/>
<dbReference type="KEGG" id="sog:RA178_00455"/>
<dbReference type="PROSITE" id="PS00552">
    <property type="entry name" value="HTH_MERR_1"/>
    <property type="match status" value="1"/>
</dbReference>
<dbReference type="Gene3D" id="1.10.1660.10">
    <property type="match status" value="1"/>
</dbReference>
<dbReference type="InterPro" id="IPR000551">
    <property type="entry name" value="MerR-type_HTH_dom"/>
</dbReference>
<evidence type="ECO:0000313" key="3">
    <source>
        <dbReference type="EMBL" id="WMB73142.1"/>
    </source>
</evidence>
<organism evidence="3">
    <name type="scientific">Shewanella oncorhynchi</name>
    <dbReference type="NCBI Taxonomy" id="2726434"/>
    <lineage>
        <taxon>Bacteria</taxon>
        <taxon>Pseudomonadati</taxon>
        <taxon>Pseudomonadota</taxon>
        <taxon>Gammaproteobacteria</taxon>
        <taxon>Alteromonadales</taxon>
        <taxon>Shewanellaceae</taxon>
        <taxon>Shewanella</taxon>
    </lineage>
</organism>
<sequence>MNIGQFAVLTGLSAHTLRYYEKIGLLQSVVRNGSGHRDYAAKEAEWIGFINRLKETGMPLKQILTYAELRAQGDATAGQRQQLLEQHATQLAERIRQEQEHLAALKQKIHYYQTHFSG</sequence>
<dbReference type="InterPro" id="IPR009061">
    <property type="entry name" value="DNA-bd_dom_put_sf"/>
</dbReference>
<keyword evidence="1" id="KW-0238">DNA-binding</keyword>
<protein>
    <submittedName>
        <fullName evidence="3">MerR family transcriptional regulator</fullName>
    </submittedName>
</protein>
<dbReference type="PROSITE" id="PS50937">
    <property type="entry name" value="HTH_MERR_2"/>
    <property type="match status" value="1"/>
</dbReference>
<name>A0AA50KEF7_9GAMM</name>
<reference evidence="3" key="1">
    <citation type="submission" date="2023-08" db="EMBL/GenBank/DDBJ databases">
        <title>Complete genome sequence of Shewanella oncorhynchi Z-P2, a siderophore putrebactin-producing bacterium.</title>
        <authorList>
            <person name="Zhang Y."/>
        </authorList>
    </citation>
    <scope>NUCLEOTIDE SEQUENCE</scope>
    <source>
        <strain evidence="3">Z-P2</strain>
    </source>
</reference>
<evidence type="ECO:0000259" key="2">
    <source>
        <dbReference type="PROSITE" id="PS50937"/>
    </source>
</evidence>
<gene>
    <name evidence="3" type="ORF">RA178_00455</name>
</gene>
<dbReference type="AlphaFoldDB" id="A0AA50KEF7"/>
<dbReference type="Pfam" id="PF13411">
    <property type="entry name" value="MerR_1"/>
    <property type="match status" value="1"/>
</dbReference>
<evidence type="ECO:0000256" key="1">
    <source>
        <dbReference type="ARBA" id="ARBA00023125"/>
    </source>
</evidence>
<dbReference type="GO" id="GO:0003677">
    <property type="term" value="F:DNA binding"/>
    <property type="evidence" value="ECO:0007669"/>
    <property type="project" value="UniProtKB-KW"/>
</dbReference>
<dbReference type="PRINTS" id="PR00040">
    <property type="entry name" value="HTHMERR"/>
</dbReference>
<dbReference type="EMBL" id="CP132914">
    <property type="protein sequence ID" value="WMB73142.1"/>
    <property type="molecule type" value="Genomic_DNA"/>
</dbReference>
<dbReference type="PANTHER" id="PTHR30204:SF98">
    <property type="entry name" value="HTH-TYPE TRANSCRIPTIONAL REGULATOR ADHR"/>
    <property type="match status" value="1"/>
</dbReference>
<accession>A0AA50KEF7</accession>
<feature type="domain" description="HTH merR-type" evidence="2">
    <location>
        <begin position="1"/>
        <end position="69"/>
    </location>
</feature>